<evidence type="ECO:0000256" key="3">
    <source>
        <dbReference type="ARBA" id="ARBA00005119"/>
    </source>
</evidence>
<keyword evidence="12 18" id="KW-0548">Nucleotidyltransferase</keyword>
<dbReference type="EC" id="2.7.7.41" evidence="6 18"/>
<comment type="similarity">
    <text evidence="5 18">Belongs to the CDS family.</text>
</comment>
<dbReference type="Pfam" id="PF01148">
    <property type="entry name" value="CTP_transf_1"/>
    <property type="match status" value="1"/>
</dbReference>
<dbReference type="GO" id="GO:0005886">
    <property type="term" value="C:plasma membrane"/>
    <property type="evidence" value="ECO:0007669"/>
    <property type="project" value="UniProtKB-SubCell"/>
</dbReference>
<dbReference type="InterPro" id="IPR000374">
    <property type="entry name" value="PC_trans"/>
</dbReference>
<evidence type="ECO:0000256" key="12">
    <source>
        <dbReference type="ARBA" id="ARBA00022695"/>
    </source>
</evidence>
<keyword evidence="11 18" id="KW-0812">Transmembrane</keyword>
<dbReference type="GO" id="GO:0016024">
    <property type="term" value="P:CDP-diacylglycerol biosynthetic process"/>
    <property type="evidence" value="ECO:0007669"/>
    <property type="project" value="TreeGrafter"/>
</dbReference>
<dbReference type="AlphaFoldDB" id="A0A935TDH2"/>
<keyword evidence="9" id="KW-0444">Lipid biosynthesis</keyword>
<sequence>MLRTRVITAVVLFVVFFCALFYLPPVGWLVFVTAVAAVAAWEWGGLMRFGGAGRLVLAVLLALVCATVAVFEPAAVGLGAGFSEAAWRVGASFYLSSAAFWLILVPLWLRRRWPLANPVVGLATGSVLLLPAWLALVQLRQAGPLALLAIMAVVWLADIGAYFTGRRFGKHKLAPNISPGKTWEGVIGGGVVVVIYGLFLSSRLPATLAGNLPLLLMILVLLTAISVLGDLFESLLKRQAELKDSSNVLPGHGGVLDRIDSLTSTLPLVTLVWLVTRP</sequence>
<evidence type="ECO:0000256" key="4">
    <source>
        <dbReference type="ARBA" id="ARBA00005189"/>
    </source>
</evidence>
<evidence type="ECO:0000256" key="2">
    <source>
        <dbReference type="ARBA" id="ARBA00004651"/>
    </source>
</evidence>
<feature type="transmembrane region" description="Helical" evidence="19">
    <location>
        <begin position="142"/>
        <end position="163"/>
    </location>
</feature>
<protein>
    <recommendedName>
        <fullName evidence="7 18">Phosphatidate cytidylyltransferase</fullName>
        <ecNumber evidence="6 18">2.7.7.41</ecNumber>
    </recommendedName>
</protein>
<proteinExistence type="inferred from homology"/>
<dbReference type="PROSITE" id="PS01315">
    <property type="entry name" value="CDS"/>
    <property type="match status" value="1"/>
</dbReference>
<evidence type="ECO:0000256" key="5">
    <source>
        <dbReference type="ARBA" id="ARBA00010185"/>
    </source>
</evidence>
<keyword evidence="10 18" id="KW-0808">Transferase</keyword>
<keyword evidence="8" id="KW-1003">Cell membrane</keyword>
<evidence type="ECO:0000256" key="13">
    <source>
        <dbReference type="ARBA" id="ARBA00022989"/>
    </source>
</evidence>
<evidence type="ECO:0000256" key="7">
    <source>
        <dbReference type="ARBA" id="ARBA00019373"/>
    </source>
</evidence>
<keyword evidence="15 19" id="KW-0472">Membrane</keyword>
<evidence type="ECO:0000256" key="16">
    <source>
        <dbReference type="ARBA" id="ARBA00023209"/>
    </source>
</evidence>
<feature type="transmembrane region" description="Helical" evidence="19">
    <location>
        <begin position="51"/>
        <end position="71"/>
    </location>
</feature>
<evidence type="ECO:0000256" key="10">
    <source>
        <dbReference type="ARBA" id="ARBA00022679"/>
    </source>
</evidence>
<evidence type="ECO:0000256" key="8">
    <source>
        <dbReference type="ARBA" id="ARBA00022475"/>
    </source>
</evidence>
<dbReference type="GO" id="GO:0004605">
    <property type="term" value="F:phosphatidate cytidylyltransferase activity"/>
    <property type="evidence" value="ECO:0007669"/>
    <property type="project" value="UniProtKB-EC"/>
</dbReference>
<evidence type="ECO:0000256" key="1">
    <source>
        <dbReference type="ARBA" id="ARBA00001698"/>
    </source>
</evidence>
<accession>A0A935TDH2</accession>
<evidence type="ECO:0000313" key="20">
    <source>
        <dbReference type="EMBL" id="MBK7956059.1"/>
    </source>
</evidence>
<dbReference type="PANTHER" id="PTHR46382:SF1">
    <property type="entry name" value="PHOSPHATIDATE CYTIDYLYLTRANSFERASE"/>
    <property type="match status" value="1"/>
</dbReference>
<keyword evidence="13 19" id="KW-1133">Transmembrane helix</keyword>
<dbReference type="Proteomes" id="UP000706151">
    <property type="component" value="Unassembled WGS sequence"/>
</dbReference>
<dbReference type="EMBL" id="JADJOT010000011">
    <property type="protein sequence ID" value="MBK7956059.1"/>
    <property type="molecule type" value="Genomic_DNA"/>
</dbReference>
<evidence type="ECO:0000313" key="21">
    <source>
        <dbReference type="Proteomes" id="UP000706151"/>
    </source>
</evidence>
<keyword evidence="17" id="KW-1208">Phospholipid metabolism</keyword>
<comment type="caution">
    <text evidence="20">The sequence shown here is derived from an EMBL/GenBank/DDBJ whole genome shotgun (WGS) entry which is preliminary data.</text>
</comment>
<evidence type="ECO:0000256" key="11">
    <source>
        <dbReference type="ARBA" id="ARBA00022692"/>
    </source>
</evidence>
<gene>
    <name evidence="20" type="ORF">IPK02_20100</name>
</gene>
<evidence type="ECO:0000256" key="6">
    <source>
        <dbReference type="ARBA" id="ARBA00012487"/>
    </source>
</evidence>
<keyword evidence="16" id="KW-0594">Phospholipid biosynthesis</keyword>
<feature type="transmembrane region" description="Helical" evidence="19">
    <location>
        <begin position="6"/>
        <end position="39"/>
    </location>
</feature>
<feature type="transmembrane region" description="Helical" evidence="19">
    <location>
        <begin position="116"/>
        <end position="136"/>
    </location>
</feature>
<feature type="transmembrane region" description="Helical" evidence="19">
    <location>
        <begin position="212"/>
        <end position="232"/>
    </location>
</feature>
<evidence type="ECO:0000256" key="18">
    <source>
        <dbReference type="RuleBase" id="RU003938"/>
    </source>
</evidence>
<evidence type="ECO:0000256" key="17">
    <source>
        <dbReference type="ARBA" id="ARBA00023264"/>
    </source>
</evidence>
<comment type="catalytic activity">
    <reaction evidence="1 18">
        <text>a 1,2-diacyl-sn-glycero-3-phosphate + CTP + H(+) = a CDP-1,2-diacyl-sn-glycerol + diphosphate</text>
        <dbReference type="Rhea" id="RHEA:16229"/>
        <dbReference type="ChEBI" id="CHEBI:15378"/>
        <dbReference type="ChEBI" id="CHEBI:33019"/>
        <dbReference type="ChEBI" id="CHEBI:37563"/>
        <dbReference type="ChEBI" id="CHEBI:58332"/>
        <dbReference type="ChEBI" id="CHEBI:58608"/>
        <dbReference type="EC" id="2.7.7.41"/>
    </reaction>
</comment>
<evidence type="ECO:0000256" key="19">
    <source>
        <dbReference type="SAM" id="Phobius"/>
    </source>
</evidence>
<evidence type="ECO:0000256" key="15">
    <source>
        <dbReference type="ARBA" id="ARBA00023136"/>
    </source>
</evidence>
<evidence type="ECO:0000256" key="9">
    <source>
        <dbReference type="ARBA" id="ARBA00022516"/>
    </source>
</evidence>
<comment type="pathway">
    <text evidence="3 18">Phospholipid metabolism; CDP-diacylglycerol biosynthesis; CDP-diacylglycerol from sn-glycerol 3-phosphate: step 3/3.</text>
</comment>
<evidence type="ECO:0000256" key="14">
    <source>
        <dbReference type="ARBA" id="ARBA00023098"/>
    </source>
</evidence>
<comment type="subcellular location">
    <subcellularLocation>
        <location evidence="2">Cell membrane</location>
        <topology evidence="2">Multi-pass membrane protein</topology>
    </subcellularLocation>
</comment>
<comment type="pathway">
    <text evidence="4">Lipid metabolism.</text>
</comment>
<feature type="transmembrane region" description="Helical" evidence="19">
    <location>
        <begin position="91"/>
        <end position="109"/>
    </location>
</feature>
<keyword evidence="14" id="KW-0443">Lipid metabolism</keyword>
<organism evidence="20 21">
    <name type="scientific">Candidatus Accumulibacter affinis</name>
    <dbReference type="NCBI Taxonomy" id="2954384"/>
    <lineage>
        <taxon>Bacteria</taxon>
        <taxon>Pseudomonadati</taxon>
        <taxon>Pseudomonadota</taxon>
        <taxon>Betaproteobacteria</taxon>
        <taxon>Candidatus Accumulibacter</taxon>
    </lineage>
</organism>
<dbReference type="PANTHER" id="PTHR46382">
    <property type="entry name" value="PHOSPHATIDATE CYTIDYLYLTRANSFERASE"/>
    <property type="match status" value="1"/>
</dbReference>
<feature type="transmembrane region" description="Helical" evidence="19">
    <location>
        <begin position="183"/>
        <end position="200"/>
    </location>
</feature>
<reference evidence="20 21" key="1">
    <citation type="submission" date="2020-10" db="EMBL/GenBank/DDBJ databases">
        <title>Connecting structure to function with the recovery of over 1000 high-quality activated sludge metagenome-assembled genomes encoding full-length rRNA genes using long-read sequencing.</title>
        <authorList>
            <person name="Singleton C.M."/>
            <person name="Petriglieri F."/>
            <person name="Kristensen J.M."/>
            <person name="Kirkegaard R.H."/>
            <person name="Michaelsen T.Y."/>
            <person name="Andersen M.H."/>
            <person name="Karst S.M."/>
            <person name="Dueholm M.S."/>
            <person name="Nielsen P.H."/>
            <person name="Albertsen M."/>
        </authorList>
    </citation>
    <scope>NUCLEOTIDE SEQUENCE [LARGE SCALE GENOMIC DNA]</scope>
    <source>
        <strain evidence="20">Fred_18-Q3-R57-64_BAT3C.720</strain>
    </source>
</reference>
<name>A0A935TDH2_9PROT</name>